<evidence type="ECO:0000259" key="2">
    <source>
        <dbReference type="SMART" id="SM00460"/>
    </source>
</evidence>
<dbReference type="OrthoDB" id="9788327at2"/>
<feature type="region of interest" description="Disordered" evidence="1">
    <location>
        <begin position="54"/>
        <end position="78"/>
    </location>
</feature>
<dbReference type="Gene3D" id="3.10.620.30">
    <property type="match status" value="1"/>
</dbReference>
<evidence type="ECO:0000313" key="4">
    <source>
        <dbReference type="Proteomes" id="UP000310636"/>
    </source>
</evidence>
<dbReference type="AlphaFoldDB" id="A0A4S4BWC2"/>
<evidence type="ECO:0000313" key="3">
    <source>
        <dbReference type="EMBL" id="THF78743.1"/>
    </source>
</evidence>
<keyword evidence="4" id="KW-1185">Reference proteome</keyword>
<feature type="compositionally biased region" description="Basic and acidic residues" evidence="1">
    <location>
        <begin position="455"/>
        <end position="474"/>
    </location>
</feature>
<dbReference type="InterPro" id="IPR052557">
    <property type="entry name" value="CAP/Cytokinesis_protein"/>
</dbReference>
<dbReference type="SMART" id="SM00460">
    <property type="entry name" value="TGc"/>
    <property type="match status" value="1"/>
</dbReference>
<dbReference type="EMBL" id="SSOB01000015">
    <property type="protein sequence ID" value="THF78743.1"/>
    <property type="molecule type" value="Genomic_DNA"/>
</dbReference>
<comment type="caution">
    <text evidence="3">The sequence shown here is derived from an EMBL/GenBank/DDBJ whole genome shotgun (WGS) entry which is preliminary data.</text>
</comment>
<dbReference type="InterPro" id="IPR013783">
    <property type="entry name" value="Ig-like_fold"/>
</dbReference>
<feature type="region of interest" description="Disordered" evidence="1">
    <location>
        <begin position="448"/>
        <end position="487"/>
    </location>
</feature>
<gene>
    <name evidence="3" type="ORF">E6C55_13540</name>
</gene>
<dbReference type="Gene3D" id="2.60.40.10">
    <property type="entry name" value="Immunoglobulins"/>
    <property type="match status" value="1"/>
</dbReference>
<proteinExistence type="predicted"/>
<feature type="domain" description="Transglutaminase-like" evidence="2">
    <location>
        <begin position="637"/>
        <end position="693"/>
    </location>
</feature>
<sequence length="815" mass="88509">MYNSNVSLHFPTQLSLGRSQKRMERYGELKKTATLLLVMAVLLTACFGGNGNGNENESGGNSGNGTKNETTAPVHAEGTTVLDLKKKYGSDQDKAIMPLYNVPRNKVFEFKFNSDVSGEKDVITVHTDIKAEEKSRILASVSPKDYQDNVRTLEVKPIAGVLTSSQHLNGYEGWGNAPIYYLRINYDMDAATPTRLKKPIIVPFTIKSDVEVPSLKAIVASDGRFKLSWNKVEGATEYKIYRRSNIVLLETTNLAVSGAEEAYVGPGPQLQATVAGTEFDDFLLNGTGGLVQGSDGSISAQNQGVGGEYYVTAVKDGHESVFSNAASTALLSSQLPAELDGDNNILYTSFNRVFDLPTNVNVTFIDGSTATRGIVYDTNITIPQSGSADLPLRIRGTAIQGSVHVEHLTQADLQGLARTQEQIGSTGLVEPDNTTAYVPAPDVPTVIDAPSADADQDKSVEEAQKENTEQKVEEGNQAAVPAPEAAKDAKVNADTALEEYLAVSMIDVEDSISLKAFPEAQNFETLSDVLLEVMYQNPLVIGLKSWGYDYGSLTLKLEYEESADAIKQKQQEVLAEANRIIADILKPDMSDEQKYKAIYDYLNDNTKYDDAALANAEANDFQKVDSKFNDSFTTYGIMVKKVGVCASYASVYKLLSDMAGLETIVVTGDMEGVPHAWNKVKLAGGWVHVDSTNNATNSGIPYLLFYSSDEIASSLNFTLSKDFWTDAELSDFDSLDGSKDYYVSNGLEAKTSSDFGSALTKQVQSGNTQIVIRLAARIEQSELVEEALKVIEALPQEQQERASMGSLSSYVIVSL</sequence>
<dbReference type="PANTHER" id="PTHR46333:SF2">
    <property type="entry name" value="CYTOKINESIS PROTEIN 3"/>
    <property type="match status" value="1"/>
</dbReference>
<name>A0A4S4BWC2_9BACL</name>
<dbReference type="Proteomes" id="UP000310636">
    <property type="component" value="Unassembled WGS sequence"/>
</dbReference>
<evidence type="ECO:0000256" key="1">
    <source>
        <dbReference type="SAM" id="MobiDB-lite"/>
    </source>
</evidence>
<reference evidence="3 4" key="1">
    <citation type="submission" date="2019-04" db="EMBL/GenBank/DDBJ databases">
        <title>Cohnella sp. nov. isolated from preserved vegetables.</title>
        <authorList>
            <person name="Lin S.-Y."/>
            <person name="Hung M.-H."/>
            <person name="Young C.-C."/>
        </authorList>
    </citation>
    <scope>NUCLEOTIDE SEQUENCE [LARGE SCALE GENOMIC DNA]</scope>
    <source>
        <strain evidence="3 4">CC-MHH1044</strain>
    </source>
</reference>
<dbReference type="Pfam" id="PF01841">
    <property type="entry name" value="Transglut_core"/>
    <property type="match status" value="1"/>
</dbReference>
<dbReference type="SUPFAM" id="SSF54001">
    <property type="entry name" value="Cysteine proteinases"/>
    <property type="match status" value="1"/>
</dbReference>
<organism evidence="3 4">
    <name type="scientific">Cohnella fermenti</name>
    <dbReference type="NCBI Taxonomy" id="2565925"/>
    <lineage>
        <taxon>Bacteria</taxon>
        <taxon>Bacillati</taxon>
        <taxon>Bacillota</taxon>
        <taxon>Bacilli</taxon>
        <taxon>Bacillales</taxon>
        <taxon>Paenibacillaceae</taxon>
        <taxon>Cohnella</taxon>
    </lineage>
</organism>
<accession>A0A4S4BWC2</accession>
<dbReference type="PANTHER" id="PTHR46333">
    <property type="entry name" value="CYTOKINESIS PROTEIN 3"/>
    <property type="match status" value="1"/>
</dbReference>
<dbReference type="GO" id="GO:0005737">
    <property type="term" value="C:cytoplasm"/>
    <property type="evidence" value="ECO:0007669"/>
    <property type="project" value="TreeGrafter"/>
</dbReference>
<protein>
    <recommendedName>
        <fullName evidence="2">Transglutaminase-like domain-containing protein</fullName>
    </recommendedName>
</protein>
<dbReference type="InterPro" id="IPR002931">
    <property type="entry name" value="Transglutaminase-like"/>
</dbReference>
<dbReference type="InterPro" id="IPR038765">
    <property type="entry name" value="Papain-like_cys_pep_sf"/>
</dbReference>